<dbReference type="SMART" id="SM00267">
    <property type="entry name" value="GGDEF"/>
    <property type="match status" value="1"/>
</dbReference>
<accession>A0AA41W6B1</accession>
<dbReference type="Pfam" id="PF00072">
    <property type="entry name" value="Response_reg"/>
    <property type="match status" value="1"/>
</dbReference>
<name>A0AA41W6B1_9GAMM</name>
<dbReference type="RefSeq" id="WP_251260669.1">
    <property type="nucleotide sequence ID" value="NZ_JAMQGP010000002.1"/>
</dbReference>
<dbReference type="Gene3D" id="3.30.70.270">
    <property type="match status" value="1"/>
</dbReference>
<dbReference type="GO" id="GO:0043709">
    <property type="term" value="P:cell adhesion involved in single-species biofilm formation"/>
    <property type="evidence" value="ECO:0007669"/>
    <property type="project" value="TreeGrafter"/>
</dbReference>
<dbReference type="InterPro" id="IPR001789">
    <property type="entry name" value="Sig_transdc_resp-reg_receiver"/>
</dbReference>
<evidence type="ECO:0000256" key="1">
    <source>
        <dbReference type="ARBA" id="ARBA00001946"/>
    </source>
</evidence>
<dbReference type="EMBL" id="JAMQGP010000002">
    <property type="protein sequence ID" value="MCM2679318.1"/>
    <property type="molecule type" value="Genomic_DNA"/>
</dbReference>
<dbReference type="Proteomes" id="UP001165393">
    <property type="component" value="Unassembled WGS sequence"/>
</dbReference>
<dbReference type="FunFam" id="3.30.70.270:FF:000001">
    <property type="entry name" value="Diguanylate cyclase domain protein"/>
    <property type="match status" value="1"/>
</dbReference>
<evidence type="ECO:0000313" key="8">
    <source>
        <dbReference type="Proteomes" id="UP001165393"/>
    </source>
</evidence>
<dbReference type="SUPFAM" id="SSF52172">
    <property type="entry name" value="CheY-like"/>
    <property type="match status" value="2"/>
</dbReference>
<keyword evidence="8" id="KW-1185">Reference proteome</keyword>
<dbReference type="PANTHER" id="PTHR45138:SF9">
    <property type="entry name" value="DIGUANYLATE CYCLASE DGCM-RELATED"/>
    <property type="match status" value="1"/>
</dbReference>
<evidence type="ECO:0000256" key="4">
    <source>
        <dbReference type="PROSITE-ProRule" id="PRU00169"/>
    </source>
</evidence>
<feature type="modified residue" description="4-aspartylphosphate" evidence="4">
    <location>
        <position position="55"/>
    </location>
</feature>
<dbReference type="InterPro" id="IPR029787">
    <property type="entry name" value="Nucleotide_cyclase"/>
</dbReference>
<sequence>MPRLLIVEDSSTVMRVLKHLASTRLPNVDTVFATSMAEAKQAFIQNPDFYAAIVDLNLPDAPDGEVVEFTLKQGVSTIVLTGNFNEQRRKSLVDSGVVDYVVKESRHAYHYALKLARRLKTNHRIKVMVVDDSKMSRNHIRNLLERHLYRVIEAQDGLEAIEQMGIHPDVRLVITDFEMPNMDGFKLVNEIRSKFDKRGLAIIGLSSVESGILSAQFIKHGANDFLNKPFYPEEFYCRISQNLEAIELIEEIEDAANRDYLTGLYNRRAFFERAEALISKAQKKQVPTSFCIIDLDNFKLINDEYGHACGDEVLKRFARLFDKHCEKFLYARIGGEEFAMVMVGLDNDKALTLVNGLRQALVAQAIEWDGKQFHVSFSGGVITDSEGSVDHLYNRADEMLYRAKEAGRNMVFGND</sequence>
<dbReference type="PANTHER" id="PTHR45138">
    <property type="entry name" value="REGULATORY COMPONENTS OF SENSORY TRANSDUCTION SYSTEM"/>
    <property type="match status" value="1"/>
</dbReference>
<dbReference type="SUPFAM" id="SSF55073">
    <property type="entry name" value="Nucleotide cyclase"/>
    <property type="match status" value="1"/>
</dbReference>
<dbReference type="GO" id="GO:1902201">
    <property type="term" value="P:negative regulation of bacterial-type flagellum-dependent cell motility"/>
    <property type="evidence" value="ECO:0007669"/>
    <property type="project" value="TreeGrafter"/>
</dbReference>
<dbReference type="Gene3D" id="3.40.50.2300">
    <property type="match status" value="2"/>
</dbReference>
<dbReference type="GO" id="GO:0000160">
    <property type="term" value="P:phosphorelay signal transduction system"/>
    <property type="evidence" value="ECO:0007669"/>
    <property type="project" value="InterPro"/>
</dbReference>
<comment type="catalytic activity">
    <reaction evidence="3">
        <text>2 GTP = 3',3'-c-di-GMP + 2 diphosphate</text>
        <dbReference type="Rhea" id="RHEA:24898"/>
        <dbReference type="ChEBI" id="CHEBI:33019"/>
        <dbReference type="ChEBI" id="CHEBI:37565"/>
        <dbReference type="ChEBI" id="CHEBI:58805"/>
        <dbReference type="EC" id="2.7.7.65"/>
    </reaction>
</comment>
<evidence type="ECO:0000256" key="3">
    <source>
        <dbReference type="ARBA" id="ARBA00034247"/>
    </source>
</evidence>
<dbReference type="InterPro" id="IPR000160">
    <property type="entry name" value="GGDEF_dom"/>
</dbReference>
<feature type="domain" description="GGDEF" evidence="6">
    <location>
        <begin position="286"/>
        <end position="415"/>
    </location>
</feature>
<proteinExistence type="predicted"/>
<dbReference type="InterPro" id="IPR050469">
    <property type="entry name" value="Diguanylate_Cyclase"/>
</dbReference>
<gene>
    <name evidence="7" type="ORF">NAF29_06460</name>
</gene>
<comment type="cofactor">
    <cofactor evidence="1">
        <name>Mg(2+)</name>
        <dbReference type="ChEBI" id="CHEBI:18420"/>
    </cofactor>
</comment>
<dbReference type="InterPro" id="IPR011006">
    <property type="entry name" value="CheY-like_superfamily"/>
</dbReference>
<evidence type="ECO:0000313" key="7">
    <source>
        <dbReference type="EMBL" id="MCM2679318.1"/>
    </source>
</evidence>
<comment type="caution">
    <text evidence="7">The sequence shown here is derived from an EMBL/GenBank/DDBJ whole genome shotgun (WGS) entry which is preliminary data.</text>
</comment>
<feature type="domain" description="Response regulatory" evidence="5">
    <location>
        <begin position="3"/>
        <end position="118"/>
    </location>
</feature>
<dbReference type="AlphaFoldDB" id="A0AA41W6B1"/>
<dbReference type="CDD" id="cd19921">
    <property type="entry name" value="REC_1_GGDEF"/>
    <property type="match status" value="1"/>
</dbReference>
<evidence type="ECO:0000259" key="5">
    <source>
        <dbReference type="PROSITE" id="PS50110"/>
    </source>
</evidence>
<organism evidence="7 8">
    <name type="scientific">Echinimonas agarilytica</name>
    <dbReference type="NCBI Taxonomy" id="1215918"/>
    <lineage>
        <taxon>Bacteria</taxon>
        <taxon>Pseudomonadati</taxon>
        <taxon>Pseudomonadota</taxon>
        <taxon>Gammaproteobacteria</taxon>
        <taxon>Alteromonadales</taxon>
        <taxon>Echinimonadaceae</taxon>
        <taxon>Echinimonas</taxon>
    </lineage>
</organism>
<feature type="domain" description="Response regulatory" evidence="5">
    <location>
        <begin position="126"/>
        <end position="243"/>
    </location>
</feature>
<evidence type="ECO:0000256" key="2">
    <source>
        <dbReference type="ARBA" id="ARBA00012528"/>
    </source>
</evidence>
<dbReference type="CDD" id="cd01949">
    <property type="entry name" value="GGDEF"/>
    <property type="match status" value="1"/>
</dbReference>
<dbReference type="SMART" id="SM00448">
    <property type="entry name" value="REC"/>
    <property type="match status" value="2"/>
</dbReference>
<dbReference type="NCBIfam" id="TIGR00254">
    <property type="entry name" value="GGDEF"/>
    <property type="match status" value="1"/>
</dbReference>
<dbReference type="GO" id="GO:0005886">
    <property type="term" value="C:plasma membrane"/>
    <property type="evidence" value="ECO:0007669"/>
    <property type="project" value="TreeGrafter"/>
</dbReference>
<protein>
    <recommendedName>
        <fullName evidence="2">diguanylate cyclase</fullName>
        <ecNumber evidence="2">2.7.7.65</ecNumber>
    </recommendedName>
</protein>
<dbReference type="PROSITE" id="PS50110">
    <property type="entry name" value="RESPONSE_REGULATORY"/>
    <property type="match status" value="2"/>
</dbReference>
<dbReference type="Pfam" id="PF00990">
    <property type="entry name" value="GGDEF"/>
    <property type="match status" value="1"/>
</dbReference>
<evidence type="ECO:0000259" key="6">
    <source>
        <dbReference type="PROSITE" id="PS50887"/>
    </source>
</evidence>
<dbReference type="EC" id="2.7.7.65" evidence="2"/>
<feature type="modified residue" description="4-aspartylphosphate" evidence="4">
    <location>
        <position position="176"/>
    </location>
</feature>
<keyword evidence="4" id="KW-0597">Phosphoprotein</keyword>
<keyword evidence="7" id="KW-0808">Transferase</keyword>
<dbReference type="PROSITE" id="PS50887">
    <property type="entry name" value="GGDEF"/>
    <property type="match status" value="1"/>
</dbReference>
<dbReference type="InterPro" id="IPR043128">
    <property type="entry name" value="Rev_trsase/Diguanyl_cyclase"/>
</dbReference>
<keyword evidence="7" id="KW-0548">Nucleotidyltransferase</keyword>
<reference evidence="7 8" key="1">
    <citation type="journal article" date="2013" name="Antonie Van Leeuwenhoek">
        <title>Echinimonas agarilytica gen. nov., sp. nov., a new gammaproteobacterium isolated from the sea urchin Strongylocentrotus intermedius.</title>
        <authorList>
            <person name="Nedashkovskaya O.I."/>
            <person name="Stenkova A.M."/>
            <person name="Zhukova N.V."/>
            <person name="Van Trappen S."/>
            <person name="Lee J.S."/>
            <person name="Kim S.B."/>
        </authorList>
    </citation>
    <scope>NUCLEOTIDE SEQUENCE [LARGE SCALE GENOMIC DNA]</scope>
    <source>
        <strain evidence="7 8">KMM 6351</strain>
    </source>
</reference>
<dbReference type="GO" id="GO:0052621">
    <property type="term" value="F:diguanylate cyclase activity"/>
    <property type="evidence" value="ECO:0007669"/>
    <property type="project" value="UniProtKB-EC"/>
</dbReference>
<dbReference type="CDD" id="cd17544">
    <property type="entry name" value="REC_2_GGDEF"/>
    <property type="match status" value="1"/>
</dbReference>